<dbReference type="EMBL" id="UWOC01000193">
    <property type="protein sequence ID" value="VCU11258.1"/>
    <property type="molecule type" value="Genomic_DNA"/>
</dbReference>
<dbReference type="AlphaFoldDB" id="A0A3S5CYQ4"/>
<gene>
    <name evidence="3" type="primary">sleB</name>
    <name evidence="3" type="ORF">RHODGE_RHODGE_04469</name>
</gene>
<dbReference type="Pfam" id="PF07486">
    <property type="entry name" value="Hydrolase_2"/>
    <property type="match status" value="1"/>
</dbReference>
<feature type="domain" description="Cell wall hydrolase SleB" evidence="2">
    <location>
        <begin position="118"/>
        <end position="228"/>
    </location>
</feature>
<accession>A0A3S5CYQ4</accession>
<comment type="caution">
    <text evidence="3">The sequence shown here is derived from an EMBL/GenBank/DDBJ whole genome shotgun (WGS) entry which is preliminary data.</text>
</comment>
<organism evidence="3 4">
    <name type="scientific">Rhodoplanes serenus</name>
    <dbReference type="NCBI Taxonomy" id="200615"/>
    <lineage>
        <taxon>Bacteria</taxon>
        <taxon>Pseudomonadati</taxon>
        <taxon>Pseudomonadota</taxon>
        <taxon>Alphaproteobacteria</taxon>
        <taxon>Hyphomicrobiales</taxon>
        <taxon>Nitrobacteraceae</taxon>
        <taxon>Rhodoplanes</taxon>
    </lineage>
</organism>
<evidence type="ECO:0000256" key="1">
    <source>
        <dbReference type="SAM" id="MobiDB-lite"/>
    </source>
</evidence>
<sequence>MPTLGETSPTLVAAHVYFGAEPLAGAGGALQPWSPGSVSIAPDSDAELTALDEITPSEATLRAAIDPDGGETIVRKGEVVPGDGHALRSPAERLGLYGGERAKAEKCLADAVYFESRGEPLRGQIAVAQVVMNRVFSGYYPSDVCGVVYQNAHRHLSCQFTFACDGIKDKITEPDAWERAQRVATETLDGKHWLSDVGKATHYHAYWVRPWWVRTMHKLDKIGVHTFYRPRKWGDGADRPAWGDASLPPPAEKITDRL</sequence>
<dbReference type="GO" id="GO:0016787">
    <property type="term" value="F:hydrolase activity"/>
    <property type="evidence" value="ECO:0007669"/>
    <property type="project" value="InterPro"/>
</dbReference>
<dbReference type="Gene3D" id="1.10.10.2520">
    <property type="entry name" value="Cell wall hydrolase SleB, domain 1"/>
    <property type="match status" value="1"/>
</dbReference>
<dbReference type="InterPro" id="IPR042047">
    <property type="entry name" value="SleB_dom1"/>
</dbReference>
<keyword evidence="4" id="KW-1185">Reference proteome</keyword>
<dbReference type="InterPro" id="IPR011105">
    <property type="entry name" value="Cell_wall_hydrolase_SleB"/>
</dbReference>
<feature type="region of interest" description="Disordered" evidence="1">
    <location>
        <begin position="239"/>
        <end position="258"/>
    </location>
</feature>
<evidence type="ECO:0000313" key="3">
    <source>
        <dbReference type="EMBL" id="VCU11258.1"/>
    </source>
</evidence>
<evidence type="ECO:0000313" key="4">
    <source>
        <dbReference type="Proteomes" id="UP000289200"/>
    </source>
</evidence>
<reference evidence="4" key="1">
    <citation type="submission" date="2018-10" db="EMBL/GenBank/DDBJ databases">
        <authorList>
            <person name="Peiro R."/>
            <person name="Begona"/>
            <person name="Cbmso G."/>
            <person name="Lopez M."/>
            <person name="Gonzalez S."/>
            <person name="Sacristan E."/>
            <person name="Castillo E."/>
        </authorList>
    </citation>
    <scope>NUCLEOTIDE SEQUENCE [LARGE SCALE GENOMIC DNA]</scope>
</reference>
<evidence type="ECO:0000259" key="2">
    <source>
        <dbReference type="Pfam" id="PF07486"/>
    </source>
</evidence>
<dbReference type="Proteomes" id="UP000289200">
    <property type="component" value="Unassembled WGS sequence"/>
</dbReference>
<name>A0A3S5CYQ4_9BRAD</name>
<proteinExistence type="predicted"/>
<protein>
    <submittedName>
        <fullName evidence="3">Spore cortex-lytic enzyme</fullName>
    </submittedName>
</protein>